<dbReference type="InterPro" id="IPR000688">
    <property type="entry name" value="HypA/HybF"/>
</dbReference>
<protein>
    <recommendedName>
        <fullName evidence="4">Hydrogenase maturation factor HypA</fullName>
    </recommendedName>
</protein>
<keyword evidence="1 4" id="KW-0533">Nickel</keyword>
<dbReference type="GO" id="GO:0008270">
    <property type="term" value="F:zinc ion binding"/>
    <property type="evidence" value="ECO:0007669"/>
    <property type="project" value="UniProtKB-UniRule"/>
</dbReference>
<dbReference type="GO" id="GO:0051604">
    <property type="term" value="P:protein maturation"/>
    <property type="evidence" value="ECO:0007669"/>
    <property type="project" value="InterPro"/>
</dbReference>
<dbReference type="PIRSF" id="PIRSF004761">
    <property type="entry name" value="Hydrgn_mat_HypA"/>
    <property type="match status" value="1"/>
</dbReference>
<feature type="binding site" evidence="4">
    <location>
        <position position="90"/>
    </location>
    <ligand>
        <name>Zn(2+)</name>
        <dbReference type="ChEBI" id="CHEBI:29105"/>
    </ligand>
</feature>
<feature type="binding site" evidence="4">
    <location>
        <position position="93"/>
    </location>
    <ligand>
        <name>Zn(2+)</name>
        <dbReference type="ChEBI" id="CHEBI:29105"/>
    </ligand>
</feature>
<dbReference type="Gene3D" id="3.30.2320.80">
    <property type="match status" value="1"/>
</dbReference>
<dbReference type="GO" id="GO:0016151">
    <property type="term" value="F:nickel cation binding"/>
    <property type="evidence" value="ECO:0007669"/>
    <property type="project" value="UniProtKB-UniRule"/>
</dbReference>
<dbReference type="AlphaFoldDB" id="A0A2S0L2N9"/>
<feature type="binding site" evidence="4">
    <location>
        <position position="74"/>
    </location>
    <ligand>
        <name>Zn(2+)</name>
        <dbReference type="ChEBI" id="CHEBI:29105"/>
    </ligand>
</feature>
<evidence type="ECO:0000256" key="2">
    <source>
        <dbReference type="ARBA" id="ARBA00022723"/>
    </source>
</evidence>
<dbReference type="PANTHER" id="PTHR34535">
    <property type="entry name" value="HYDROGENASE MATURATION FACTOR HYPA"/>
    <property type="match status" value="1"/>
</dbReference>
<dbReference type="Proteomes" id="UP000237883">
    <property type="component" value="Chromosome"/>
</dbReference>
<dbReference type="KEGG" id="mdv:C5Q96_01195"/>
<accession>A0A2S0L2N9</accession>
<dbReference type="PANTHER" id="PTHR34535:SF3">
    <property type="entry name" value="HYDROGENASE MATURATION FACTOR HYPA"/>
    <property type="match status" value="1"/>
</dbReference>
<dbReference type="OrthoDB" id="9800361at2"/>
<dbReference type="Pfam" id="PF01155">
    <property type="entry name" value="HypA"/>
    <property type="match status" value="1"/>
</dbReference>
<dbReference type="GeneID" id="78390866"/>
<reference evidence="6" key="1">
    <citation type="submission" date="2018-02" db="EMBL/GenBank/DDBJ databases">
        <authorList>
            <person name="Holder M.E."/>
            <person name="Ajami N.J."/>
            <person name="Petrosino J.F."/>
        </authorList>
    </citation>
    <scope>NUCLEOTIDE SEQUENCE [LARGE SCALE GENOMIC DNA]</scope>
    <source>
        <strain evidence="6">CCUG 47132</strain>
    </source>
</reference>
<keyword evidence="3 4" id="KW-0862">Zinc</keyword>
<organism evidence="5 6">
    <name type="scientific">Mogibacterium diversum</name>
    <dbReference type="NCBI Taxonomy" id="114527"/>
    <lineage>
        <taxon>Bacteria</taxon>
        <taxon>Bacillati</taxon>
        <taxon>Bacillota</taxon>
        <taxon>Clostridia</taxon>
        <taxon>Peptostreptococcales</taxon>
        <taxon>Anaerovoracaceae</taxon>
        <taxon>Mogibacterium</taxon>
    </lineage>
</organism>
<evidence type="ECO:0000256" key="4">
    <source>
        <dbReference type="HAMAP-Rule" id="MF_00213"/>
    </source>
</evidence>
<dbReference type="HAMAP" id="MF_00213">
    <property type="entry name" value="HypA_HybF"/>
    <property type="match status" value="1"/>
</dbReference>
<comment type="similarity">
    <text evidence="4">Belongs to the HypA/HybF family.</text>
</comment>
<keyword evidence="6" id="KW-1185">Reference proteome</keyword>
<evidence type="ECO:0000256" key="3">
    <source>
        <dbReference type="ARBA" id="ARBA00022833"/>
    </source>
</evidence>
<feature type="binding site" evidence="4">
    <location>
        <position position="2"/>
    </location>
    <ligand>
        <name>Ni(2+)</name>
        <dbReference type="ChEBI" id="CHEBI:49786"/>
    </ligand>
</feature>
<proteinExistence type="inferred from homology"/>
<dbReference type="RefSeq" id="WP_106056447.1">
    <property type="nucleotide sequence ID" value="NZ_CAURSC010000001.1"/>
</dbReference>
<name>A0A2S0L2N9_9FIRM</name>
<comment type="function">
    <text evidence="4">Involved in the maturation of [NiFe] hydrogenases. Required for nickel insertion into the metal center of the hydrogenase.</text>
</comment>
<evidence type="ECO:0000313" key="5">
    <source>
        <dbReference type="EMBL" id="AVM47556.1"/>
    </source>
</evidence>
<keyword evidence="2 4" id="KW-0479">Metal-binding</keyword>
<gene>
    <name evidence="4" type="primary">hypA</name>
    <name evidence="5" type="ORF">C5Q96_01195</name>
</gene>
<evidence type="ECO:0000313" key="6">
    <source>
        <dbReference type="Proteomes" id="UP000237883"/>
    </source>
</evidence>
<dbReference type="EMBL" id="CP027228">
    <property type="protein sequence ID" value="AVM47556.1"/>
    <property type="molecule type" value="Genomic_DNA"/>
</dbReference>
<sequence>MHELGVVFHIIDELKVVAEDNNVTRFSKVVLELGEVSSVIPSYLEDCWKWASAKHEFVSNAELLIETIPAVTYCETCAREYSTVKHGRTCPYCGSGNTYLIRGNEFMIKEVEVPEV</sequence>
<feature type="binding site" evidence="4">
    <location>
        <position position="77"/>
    </location>
    <ligand>
        <name>Zn(2+)</name>
        <dbReference type="ChEBI" id="CHEBI:29105"/>
    </ligand>
</feature>
<evidence type="ECO:0000256" key="1">
    <source>
        <dbReference type="ARBA" id="ARBA00022596"/>
    </source>
</evidence>